<keyword evidence="2 7" id="KW-0813">Transport</keyword>
<evidence type="ECO:0000313" key="9">
    <source>
        <dbReference type="EMBL" id="ALQ40664.1"/>
    </source>
</evidence>
<sequence>MKKYIIKRILISIPMIFLITFIAFCLINLIPSDPAEVAIRVNDITPTPELIEQTRVALGLDKPFLERYFIWLWKVLHFDFGISYVNTNRQIYDEIARSLPVTLKLAGLSILFIFGLSIPIGVLCAVKKNSFFDRVTRTIVFIGTAIPDYWLSLILLSIFSIKLNLFPVSGIGSFSNYVLPAFALSMSYISTYIRLIRNNMIETMGEDYIYYAEVRGLKERSIIFKHALKNSIHSSINALGMSIVKLVAGTFIIENIFVLPGIGRLCVNAIFSRDYPLIQAYILLMGILFIICNLLVDIASCLIDPRLAGGDSK</sequence>
<feature type="domain" description="ABC transmembrane type-1" evidence="8">
    <location>
        <begin position="99"/>
        <end position="296"/>
    </location>
</feature>
<feature type="transmembrane region" description="Helical" evidence="7">
    <location>
        <begin position="138"/>
        <end position="161"/>
    </location>
</feature>
<dbReference type="NCBIfam" id="NF045469">
    <property type="entry name" value="Opp1B"/>
    <property type="match status" value="1"/>
</dbReference>
<evidence type="ECO:0000256" key="1">
    <source>
        <dbReference type="ARBA" id="ARBA00004651"/>
    </source>
</evidence>
<feature type="transmembrane region" description="Helical" evidence="7">
    <location>
        <begin position="278"/>
        <end position="303"/>
    </location>
</feature>
<dbReference type="AlphaFoldDB" id="A0A0S2ZP61"/>
<dbReference type="PANTHER" id="PTHR43163:SF6">
    <property type="entry name" value="DIPEPTIDE TRANSPORT SYSTEM PERMEASE PROTEIN DPPB-RELATED"/>
    <property type="match status" value="1"/>
</dbReference>
<dbReference type="RefSeq" id="WP_029492950.1">
    <property type="nucleotide sequence ID" value="NZ_ATKF01000035.1"/>
</dbReference>
<keyword evidence="3" id="KW-1003">Cell membrane</keyword>
<dbReference type="Pfam" id="PF00528">
    <property type="entry name" value="BPD_transp_1"/>
    <property type="match status" value="1"/>
</dbReference>
<dbReference type="GO" id="GO:0005886">
    <property type="term" value="C:plasma membrane"/>
    <property type="evidence" value="ECO:0007669"/>
    <property type="project" value="UniProtKB-SubCell"/>
</dbReference>
<dbReference type="InterPro" id="IPR035906">
    <property type="entry name" value="MetI-like_sf"/>
</dbReference>
<dbReference type="InterPro" id="IPR050036">
    <property type="entry name" value="CntB"/>
</dbReference>
<organism evidence="9">
    <name type="scientific">Fusobacterium hwasookii ChDC F174</name>
    <dbReference type="NCBI Taxonomy" id="1307442"/>
    <lineage>
        <taxon>Bacteria</taxon>
        <taxon>Fusobacteriati</taxon>
        <taxon>Fusobacteriota</taxon>
        <taxon>Fusobacteriia</taxon>
        <taxon>Fusobacteriales</taxon>
        <taxon>Fusobacteriaceae</taxon>
        <taxon>Fusobacterium</taxon>
    </lineage>
</organism>
<evidence type="ECO:0000256" key="7">
    <source>
        <dbReference type="RuleBase" id="RU363032"/>
    </source>
</evidence>
<name>A0A0S2ZP61_9FUSO</name>
<keyword evidence="5 7" id="KW-1133">Transmembrane helix</keyword>
<dbReference type="EMBL" id="CP013331">
    <property type="protein sequence ID" value="ALQ40664.1"/>
    <property type="molecule type" value="Genomic_DNA"/>
</dbReference>
<dbReference type="Pfam" id="PF19300">
    <property type="entry name" value="BPD_transp_1_N"/>
    <property type="match status" value="1"/>
</dbReference>
<dbReference type="KEGG" id="fhw:RN87_09010"/>
<evidence type="ECO:0000256" key="3">
    <source>
        <dbReference type="ARBA" id="ARBA00022475"/>
    </source>
</evidence>
<evidence type="ECO:0000256" key="2">
    <source>
        <dbReference type="ARBA" id="ARBA00022448"/>
    </source>
</evidence>
<evidence type="ECO:0000256" key="6">
    <source>
        <dbReference type="ARBA" id="ARBA00023136"/>
    </source>
</evidence>
<keyword evidence="6 7" id="KW-0472">Membrane</keyword>
<evidence type="ECO:0000256" key="5">
    <source>
        <dbReference type="ARBA" id="ARBA00022989"/>
    </source>
</evidence>
<comment type="similarity">
    <text evidence="7">Belongs to the binding-protein-dependent transport system permease family.</text>
</comment>
<dbReference type="PANTHER" id="PTHR43163">
    <property type="entry name" value="DIPEPTIDE TRANSPORT SYSTEM PERMEASE PROTEIN DPPB-RELATED"/>
    <property type="match status" value="1"/>
</dbReference>
<feature type="transmembrane region" description="Helical" evidence="7">
    <location>
        <begin position="238"/>
        <end position="258"/>
    </location>
</feature>
<dbReference type="OrthoDB" id="9773221at2"/>
<dbReference type="InterPro" id="IPR045621">
    <property type="entry name" value="BPD_transp_1_N"/>
</dbReference>
<dbReference type="PROSITE" id="PS50928">
    <property type="entry name" value="ABC_TM1"/>
    <property type="match status" value="1"/>
</dbReference>
<proteinExistence type="inferred from homology"/>
<evidence type="ECO:0000313" key="10">
    <source>
        <dbReference type="Proteomes" id="UP000063275"/>
    </source>
</evidence>
<evidence type="ECO:0000256" key="4">
    <source>
        <dbReference type="ARBA" id="ARBA00022692"/>
    </source>
</evidence>
<comment type="subcellular location">
    <subcellularLocation>
        <location evidence="1 7">Cell membrane</location>
        <topology evidence="1 7">Multi-pass membrane protein</topology>
    </subcellularLocation>
</comment>
<evidence type="ECO:0000259" key="8">
    <source>
        <dbReference type="PROSITE" id="PS50928"/>
    </source>
</evidence>
<protein>
    <submittedName>
        <fullName evidence="9">Nickel transporter permease NikB</fullName>
    </submittedName>
</protein>
<dbReference type="InterPro" id="IPR000515">
    <property type="entry name" value="MetI-like"/>
</dbReference>
<gene>
    <name evidence="9" type="ORF">RN87_09010</name>
</gene>
<dbReference type="GO" id="GO:0055085">
    <property type="term" value="P:transmembrane transport"/>
    <property type="evidence" value="ECO:0007669"/>
    <property type="project" value="InterPro"/>
</dbReference>
<keyword evidence="4 7" id="KW-0812">Transmembrane</keyword>
<dbReference type="CDD" id="cd06261">
    <property type="entry name" value="TM_PBP2"/>
    <property type="match status" value="1"/>
</dbReference>
<dbReference type="Gene3D" id="1.10.3720.10">
    <property type="entry name" value="MetI-like"/>
    <property type="match status" value="1"/>
</dbReference>
<feature type="transmembrane region" description="Helical" evidence="7">
    <location>
        <begin position="105"/>
        <end position="126"/>
    </location>
</feature>
<dbReference type="SUPFAM" id="SSF161098">
    <property type="entry name" value="MetI-like"/>
    <property type="match status" value="1"/>
</dbReference>
<feature type="transmembrane region" description="Helical" evidence="7">
    <location>
        <begin position="177"/>
        <end position="195"/>
    </location>
</feature>
<reference evidence="9 10" key="1">
    <citation type="submission" date="2015-11" db="EMBL/GenBank/DDBJ databases">
        <authorList>
            <person name="Zhang Y."/>
            <person name="Guo Z."/>
        </authorList>
    </citation>
    <scope>NUCLEOTIDE SEQUENCE [LARGE SCALE GENOMIC DNA]</scope>
    <source>
        <strain evidence="9 10">ChDC F174</strain>
    </source>
</reference>
<accession>A0A0S2ZP61</accession>
<feature type="transmembrane region" description="Helical" evidence="7">
    <location>
        <begin position="9"/>
        <end position="30"/>
    </location>
</feature>
<dbReference type="Proteomes" id="UP000063275">
    <property type="component" value="Chromosome"/>
</dbReference>